<proteinExistence type="predicted"/>
<feature type="transmembrane region" description="Helical" evidence="1">
    <location>
        <begin position="21"/>
        <end position="46"/>
    </location>
</feature>
<protein>
    <submittedName>
        <fullName evidence="2">Transporter</fullName>
    </submittedName>
</protein>
<dbReference type="EMBL" id="POAF01000008">
    <property type="protein sequence ID" value="RBL99453.1"/>
    <property type="molecule type" value="Genomic_DNA"/>
</dbReference>
<evidence type="ECO:0000256" key="1">
    <source>
        <dbReference type="SAM" id="Phobius"/>
    </source>
</evidence>
<feature type="transmembrane region" description="Helical" evidence="1">
    <location>
        <begin position="324"/>
        <end position="348"/>
    </location>
</feature>
<keyword evidence="3" id="KW-1185">Reference proteome</keyword>
<accession>A0A365YBT0</accession>
<feature type="transmembrane region" description="Helical" evidence="1">
    <location>
        <begin position="231"/>
        <end position="249"/>
    </location>
</feature>
<feature type="transmembrane region" description="Helical" evidence="1">
    <location>
        <begin position="133"/>
        <end position="159"/>
    </location>
</feature>
<gene>
    <name evidence="2" type="ORF">C1H84_15890</name>
</gene>
<organism evidence="2 3">
    <name type="scientific">Glutamicibacter soli</name>
    <dbReference type="NCBI Taxonomy" id="453836"/>
    <lineage>
        <taxon>Bacteria</taxon>
        <taxon>Bacillati</taxon>
        <taxon>Actinomycetota</taxon>
        <taxon>Actinomycetes</taxon>
        <taxon>Micrococcales</taxon>
        <taxon>Micrococcaceae</taxon>
        <taxon>Glutamicibacter</taxon>
    </lineage>
</organism>
<keyword evidence="1" id="KW-1133">Transmembrane helix</keyword>
<sequence>MVAHILQLKLRLLGNGFKRSTGQLVAVIIGGLYALGMVVLLSGASWATAEQNPFPGQLTIIIGSAVVLGWAVIPPLLTGVDLTLEPARFVHFGIDTKVLAPALVLAGFISVPAVLTFLGLLGASMMWRLDPAVLALALVSAVATAIMAVLVCQYLTIMATALRSKRRFRELTFALLFLLLVSLGPLLSSVFAAAESIADWINPISAVLAYTPLGAFAALPGALATGNMAQLALCAVLGVVYLVGLYLLLVRATGAATVAPPAQQRAATARGLGFFKLLPATPTGAVAARSLTYWFKDPRYALSILMVPMLPLIFWFAGRQSGEYTMMFALGPLIGILMGFAISADVSYDNTAFALHVLTGVSGKADRAGRVMACFAIGIIPLLLAATLPAILSDQLWRLPSDLGLSLAAFLVSLGVSSVVSARYTYAVPLPGENPMKTPPGNGLRVALTQMGTMGFMAVLLIPVIIPAVISWTTQSQVAGFIALGIGLLLGVGMLIGGVHLGGKWFDRRQSELMQAVMINR</sequence>
<dbReference type="RefSeq" id="WP_113607944.1">
    <property type="nucleotide sequence ID" value="NZ_POAF01000008.1"/>
</dbReference>
<dbReference type="AlphaFoldDB" id="A0A365YBT0"/>
<feature type="transmembrane region" description="Helical" evidence="1">
    <location>
        <begin position="478"/>
        <end position="501"/>
    </location>
</feature>
<keyword evidence="1" id="KW-0472">Membrane</keyword>
<evidence type="ECO:0000313" key="2">
    <source>
        <dbReference type="EMBL" id="RBL99453.1"/>
    </source>
</evidence>
<comment type="caution">
    <text evidence="2">The sequence shown here is derived from an EMBL/GenBank/DDBJ whole genome shotgun (WGS) entry which is preliminary data.</text>
</comment>
<feature type="transmembrane region" description="Helical" evidence="1">
    <location>
        <begin position="98"/>
        <end position="121"/>
    </location>
</feature>
<dbReference type="Proteomes" id="UP000252167">
    <property type="component" value="Unassembled WGS sequence"/>
</dbReference>
<feature type="transmembrane region" description="Helical" evidence="1">
    <location>
        <begin position="300"/>
        <end position="317"/>
    </location>
</feature>
<feature type="transmembrane region" description="Helical" evidence="1">
    <location>
        <begin position="200"/>
        <end position="219"/>
    </location>
</feature>
<feature type="transmembrane region" description="Helical" evidence="1">
    <location>
        <begin position="403"/>
        <end position="426"/>
    </location>
</feature>
<evidence type="ECO:0000313" key="3">
    <source>
        <dbReference type="Proteomes" id="UP000252167"/>
    </source>
</evidence>
<feature type="transmembrane region" description="Helical" evidence="1">
    <location>
        <begin position="368"/>
        <end position="391"/>
    </location>
</feature>
<name>A0A365YBT0_9MICC</name>
<feature type="transmembrane region" description="Helical" evidence="1">
    <location>
        <begin position="171"/>
        <end position="194"/>
    </location>
</feature>
<feature type="transmembrane region" description="Helical" evidence="1">
    <location>
        <begin position="58"/>
        <end position="77"/>
    </location>
</feature>
<keyword evidence="1" id="KW-0812">Transmembrane</keyword>
<reference evidence="2 3" key="1">
    <citation type="submission" date="2018-01" db="EMBL/GenBank/DDBJ databases">
        <title>Glutamicibacter soli strain NHPC-3 Whole genome sequence and assembly.</title>
        <authorList>
            <person name="Choudhury P."/>
            <person name="Gupta D."/>
            <person name="Sengupta K."/>
            <person name="Jawed A."/>
            <person name="Sultana N."/>
            <person name="Saha P."/>
        </authorList>
    </citation>
    <scope>NUCLEOTIDE SEQUENCE [LARGE SCALE GENOMIC DNA]</scope>
    <source>
        <strain evidence="2 3">NHPC-3</strain>
    </source>
</reference>
<feature type="transmembrane region" description="Helical" evidence="1">
    <location>
        <begin position="446"/>
        <end position="466"/>
    </location>
</feature>